<proteinExistence type="predicted"/>
<gene>
    <name evidence="1" type="ORF">LCGC14_1737740</name>
</gene>
<comment type="caution">
    <text evidence="1">The sequence shown here is derived from an EMBL/GenBank/DDBJ whole genome shotgun (WGS) entry which is preliminary data.</text>
</comment>
<accession>A0A0F9HV91</accession>
<dbReference type="AlphaFoldDB" id="A0A0F9HV91"/>
<dbReference type="EMBL" id="LAZR01015855">
    <property type="protein sequence ID" value="KKM07057.1"/>
    <property type="molecule type" value="Genomic_DNA"/>
</dbReference>
<protein>
    <submittedName>
        <fullName evidence="1">Uncharacterized protein</fullName>
    </submittedName>
</protein>
<reference evidence="1" key="1">
    <citation type="journal article" date="2015" name="Nature">
        <title>Complex archaea that bridge the gap between prokaryotes and eukaryotes.</title>
        <authorList>
            <person name="Spang A."/>
            <person name="Saw J.H."/>
            <person name="Jorgensen S.L."/>
            <person name="Zaremba-Niedzwiedzka K."/>
            <person name="Martijn J."/>
            <person name="Lind A.E."/>
            <person name="van Eijk R."/>
            <person name="Schleper C."/>
            <person name="Guy L."/>
            <person name="Ettema T.J."/>
        </authorList>
    </citation>
    <scope>NUCLEOTIDE SEQUENCE</scope>
</reference>
<evidence type="ECO:0000313" key="1">
    <source>
        <dbReference type="EMBL" id="KKM07057.1"/>
    </source>
</evidence>
<name>A0A0F9HV91_9ZZZZ</name>
<sequence length="103" mass="11925">MNKNIYINIEETIKEEEKLLEARKGSEHQMVQNPTGQFVDTHIDGNSLSRLSEIGKGQVEVLLQLQTDSDTLRIIENVESENEVLDRIIWGKKKKKKSKQVKY</sequence>
<organism evidence="1">
    <name type="scientific">marine sediment metagenome</name>
    <dbReference type="NCBI Taxonomy" id="412755"/>
    <lineage>
        <taxon>unclassified sequences</taxon>
        <taxon>metagenomes</taxon>
        <taxon>ecological metagenomes</taxon>
    </lineage>
</organism>